<proteinExistence type="predicted"/>
<feature type="non-terminal residue" evidence="3">
    <location>
        <position position="1"/>
    </location>
</feature>
<evidence type="ECO:0000256" key="1">
    <source>
        <dbReference type="PROSITE-ProRule" id="PRU00191"/>
    </source>
</evidence>
<dbReference type="GO" id="GO:0016301">
    <property type="term" value="F:kinase activity"/>
    <property type="evidence" value="ECO:0007669"/>
    <property type="project" value="UniProtKB-KW"/>
</dbReference>
<evidence type="ECO:0000313" key="4">
    <source>
        <dbReference type="Proteomes" id="UP001166093"/>
    </source>
</evidence>
<keyword evidence="1" id="KW-0727">SH2 domain</keyword>
<protein>
    <submittedName>
        <fullName evidence="3">JAK2 kinase</fullName>
    </submittedName>
</protein>
<dbReference type="InterPro" id="IPR051286">
    <property type="entry name" value="JAK"/>
</dbReference>
<dbReference type="Gene3D" id="3.30.505.10">
    <property type="entry name" value="SH2 domain"/>
    <property type="match status" value="1"/>
</dbReference>
<dbReference type="PANTHER" id="PTHR45807">
    <property type="entry name" value="TYROSINE-PROTEIN KINASE HOPSCOTCH"/>
    <property type="match status" value="1"/>
</dbReference>
<evidence type="ECO:0000259" key="2">
    <source>
        <dbReference type="PROSITE" id="PS50001"/>
    </source>
</evidence>
<dbReference type="Proteomes" id="UP001166093">
    <property type="component" value="Unassembled WGS sequence"/>
</dbReference>
<evidence type="ECO:0000313" key="3">
    <source>
        <dbReference type="EMBL" id="MBN3274750.1"/>
    </source>
</evidence>
<dbReference type="InterPro" id="IPR000980">
    <property type="entry name" value="SH2"/>
</dbReference>
<dbReference type="InterPro" id="IPR020693">
    <property type="entry name" value="Tyr_kinase_non-rcpt_Jak2"/>
</dbReference>
<dbReference type="PRINTS" id="PR01825">
    <property type="entry name" value="JANUSKINASE2"/>
</dbReference>
<keyword evidence="4" id="KW-1185">Reference proteome</keyword>
<dbReference type="SUPFAM" id="SSF55550">
    <property type="entry name" value="SH2 domain"/>
    <property type="match status" value="1"/>
</dbReference>
<keyword evidence="3" id="KW-0808">Transferase</keyword>
<accession>A0ABS2XKD7</accession>
<feature type="domain" description="SH2" evidence="2">
    <location>
        <begin position="1"/>
        <end position="88"/>
    </location>
</feature>
<name>A0ABS2XKD7_POLSP</name>
<feature type="non-terminal residue" evidence="3">
    <location>
        <position position="161"/>
    </location>
</feature>
<comment type="caution">
    <text evidence="3">The sequence shown here is derived from an EMBL/GenBank/DDBJ whole genome shotgun (WGS) entry which is preliminary data.</text>
</comment>
<sequence length="161" mass="18612">MSTAVSLSHHRMEHATSKLRRANNQRGLYILRCSPKDFNKYFLSFAVGHDSESEYKHCLITKTETGEYNLNGAKKTFGSLKELLKCYQMETVRSDGFIFQFLKCCPPKAKDKSNLVVFRSNKGSEMPMSPTLHRHRISQMVFHKIKKEDLEIVCTLNSLKF</sequence>
<dbReference type="PANTHER" id="PTHR45807:SF1">
    <property type="entry name" value="TYROSINE-PROTEIN KINASE JAK2"/>
    <property type="match status" value="1"/>
</dbReference>
<dbReference type="EMBL" id="JAAWVQ010043582">
    <property type="protein sequence ID" value="MBN3274750.1"/>
    <property type="molecule type" value="Genomic_DNA"/>
</dbReference>
<dbReference type="PROSITE" id="PS50001">
    <property type="entry name" value="SH2"/>
    <property type="match status" value="1"/>
</dbReference>
<dbReference type="InterPro" id="IPR036860">
    <property type="entry name" value="SH2_dom_sf"/>
</dbReference>
<gene>
    <name evidence="3" type="primary">Jak2_1</name>
    <name evidence="3" type="ORF">GTO93_0021636</name>
</gene>
<reference evidence="3" key="1">
    <citation type="journal article" date="2021" name="Cell">
        <title>Tracing the genetic footprints of vertebrate landing in non-teleost ray-finned fishes.</title>
        <authorList>
            <person name="Bi X."/>
            <person name="Wang K."/>
            <person name="Yang L."/>
            <person name="Pan H."/>
            <person name="Jiang H."/>
            <person name="Wei Q."/>
            <person name="Fang M."/>
            <person name="Yu H."/>
            <person name="Zhu C."/>
            <person name="Cai Y."/>
            <person name="He Y."/>
            <person name="Gan X."/>
            <person name="Zeng H."/>
            <person name="Yu D."/>
            <person name="Zhu Y."/>
            <person name="Jiang H."/>
            <person name="Qiu Q."/>
            <person name="Yang H."/>
            <person name="Zhang Y.E."/>
            <person name="Wang W."/>
            <person name="Zhu M."/>
            <person name="He S."/>
            <person name="Zhang G."/>
        </authorList>
    </citation>
    <scope>NUCLEOTIDE SEQUENCE</scope>
    <source>
        <strain evidence="3">Pddl_001</strain>
    </source>
</reference>
<dbReference type="Pfam" id="PF21990">
    <property type="entry name" value="SH2_1"/>
    <property type="match status" value="1"/>
</dbReference>
<keyword evidence="3" id="KW-0418">Kinase</keyword>
<dbReference type="SMART" id="SM00252">
    <property type="entry name" value="SH2"/>
    <property type="match status" value="1"/>
</dbReference>
<organism evidence="3 4">
    <name type="scientific">Polyodon spathula</name>
    <name type="common">North American paddlefish</name>
    <name type="synonym">Squalus spathula</name>
    <dbReference type="NCBI Taxonomy" id="7913"/>
    <lineage>
        <taxon>Eukaryota</taxon>
        <taxon>Metazoa</taxon>
        <taxon>Chordata</taxon>
        <taxon>Craniata</taxon>
        <taxon>Vertebrata</taxon>
        <taxon>Euteleostomi</taxon>
        <taxon>Actinopterygii</taxon>
        <taxon>Chondrostei</taxon>
        <taxon>Acipenseriformes</taxon>
        <taxon>Polyodontidae</taxon>
        <taxon>Polyodon</taxon>
    </lineage>
</organism>